<keyword evidence="2" id="KW-1185">Reference proteome</keyword>
<reference evidence="1" key="2">
    <citation type="submission" date="2025-08" db="UniProtKB">
        <authorList>
            <consortium name="Ensembl"/>
        </authorList>
    </citation>
    <scope>IDENTIFICATION</scope>
</reference>
<protein>
    <submittedName>
        <fullName evidence="1">Uncharacterized protein</fullName>
    </submittedName>
</protein>
<dbReference type="Ensembl" id="ENSPLOT00000005687.1">
    <property type="protein sequence ID" value="ENSPLOP00000005132.1"/>
    <property type="gene ID" value="ENSPLOG00000003774.1"/>
</dbReference>
<evidence type="ECO:0000313" key="2">
    <source>
        <dbReference type="Proteomes" id="UP000694399"/>
    </source>
</evidence>
<reference evidence="1" key="1">
    <citation type="journal article" date="2019" name="bioRxiv">
        <title>Long live the king: chromosome-level assembly of the lion (Panthera leo) using linked-read, Hi-C, and long read data.</title>
        <authorList>
            <person name="Armstrong E.E."/>
            <person name="Taylor R.W."/>
            <person name="Miller D.E."/>
            <person name="Kaelin C."/>
            <person name="Barsh G."/>
            <person name="Hadly E.A."/>
            <person name="Petrov D."/>
        </authorList>
    </citation>
    <scope>NUCLEOTIDE SEQUENCE [LARGE SCALE GENOMIC DNA]</scope>
</reference>
<sequence>MEGGAGTVPCEHFEANVLAQGCCQNCFHPEEAHRARSQEPGSPPGAEVPYCDLPHRLPVSEGPLGSSTSGCQSVVGLGLGPGPERWVEPQAWGGAPKGRMPSPAPTLHPFTMAGSVCAGCRCGSYGQVTRPGHRQAVGMFLGP</sequence>
<name>A0A8C8WJY6_PANLE</name>
<dbReference type="AlphaFoldDB" id="A0A8C8WJY6"/>
<accession>A0A8C8WJY6</accession>
<organism evidence="1 2">
    <name type="scientific">Panthera leo</name>
    <name type="common">Lion</name>
    <dbReference type="NCBI Taxonomy" id="9689"/>
    <lineage>
        <taxon>Eukaryota</taxon>
        <taxon>Metazoa</taxon>
        <taxon>Chordata</taxon>
        <taxon>Craniata</taxon>
        <taxon>Vertebrata</taxon>
        <taxon>Euteleostomi</taxon>
        <taxon>Mammalia</taxon>
        <taxon>Eutheria</taxon>
        <taxon>Laurasiatheria</taxon>
        <taxon>Carnivora</taxon>
        <taxon>Feliformia</taxon>
        <taxon>Felidae</taxon>
        <taxon>Pantherinae</taxon>
        <taxon>Panthera</taxon>
    </lineage>
</organism>
<reference evidence="1" key="3">
    <citation type="submission" date="2025-09" db="UniProtKB">
        <authorList>
            <consortium name="Ensembl"/>
        </authorList>
    </citation>
    <scope>IDENTIFICATION</scope>
</reference>
<dbReference type="Proteomes" id="UP000694399">
    <property type="component" value="Chromosome C1"/>
</dbReference>
<proteinExistence type="predicted"/>
<dbReference type="GeneTree" id="ENSGT00910000147435"/>
<evidence type="ECO:0000313" key="1">
    <source>
        <dbReference type="Ensembl" id="ENSPLOP00000005132.1"/>
    </source>
</evidence>